<dbReference type="AlphaFoldDB" id="E2BNN5"/>
<dbReference type="InParanoid" id="E2BNN5"/>
<dbReference type="Pfam" id="PF24176">
    <property type="entry name" value="TPR_TTI1_2nd"/>
    <property type="match status" value="1"/>
</dbReference>
<dbReference type="InterPro" id="IPR057567">
    <property type="entry name" value="TPR_TTI1_C"/>
</dbReference>
<dbReference type="Pfam" id="PF21547">
    <property type="entry name" value="TTI1"/>
    <property type="match status" value="1"/>
</dbReference>
<feature type="domain" description="TTI1 C-terminal TPR" evidence="3">
    <location>
        <begin position="554"/>
        <end position="814"/>
    </location>
</feature>
<dbReference type="Pfam" id="PF24173">
    <property type="entry name" value="TPR_TTI1_N"/>
    <property type="match status" value="1"/>
</dbReference>
<dbReference type="InterPro" id="IPR016024">
    <property type="entry name" value="ARM-type_fold"/>
</dbReference>
<proteinExistence type="predicted"/>
<feature type="region of interest" description="Disordered" evidence="1">
    <location>
        <begin position="613"/>
        <end position="638"/>
    </location>
</feature>
<dbReference type="InterPro" id="IPR049362">
    <property type="entry name" value="TTI1_rpt"/>
</dbReference>
<dbReference type="FunCoup" id="E2BNN5">
    <property type="interactions" value="1649"/>
</dbReference>
<dbReference type="GO" id="GO:0005737">
    <property type="term" value="C:cytoplasm"/>
    <property type="evidence" value="ECO:0007669"/>
    <property type="project" value="TreeGrafter"/>
</dbReference>
<evidence type="ECO:0000259" key="3">
    <source>
        <dbReference type="Pfam" id="PF24181"/>
    </source>
</evidence>
<dbReference type="SUPFAM" id="SSF48371">
    <property type="entry name" value="ARM repeat"/>
    <property type="match status" value="1"/>
</dbReference>
<reference evidence="4 5" key="1">
    <citation type="journal article" date="2010" name="Science">
        <title>Genomic comparison of the ants Camponotus floridanus and Harpegnathos saltator.</title>
        <authorList>
            <person name="Bonasio R."/>
            <person name="Zhang G."/>
            <person name="Ye C."/>
            <person name="Mutti N.S."/>
            <person name="Fang X."/>
            <person name="Qin N."/>
            <person name="Donahue G."/>
            <person name="Yang P."/>
            <person name="Li Q."/>
            <person name="Li C."/>
            <person name="Zhang P."/>
            <person name="Huang Z."/>
            <person name="Berger S.L."/>
            <person name="Reinberg D."/>
            <person name="Wang J."/>
            <person name="Liebig J."/>
        </authorList>
    </citation>
    <scope>NUCLEOTIDE SEQUENCE [LARGE SCALE GENOMIC DNA]</scope>
    <source>
        <strain evidence="4 5">R22 G/1</strain>
    </source>
</reference>
<dbReference type="OMA" id="DPIACCL"/>
<dbReference type="InterPro" id="IPR057566">
    <property type="entry name" value="TPR_TTI1_N"/>
</dbReference>
<dbReference type="PANTHER" id="PTHR18460">
    <property type="entry name" value="TEL2 INTERACTING PROTEIN 1 TTI1 FAMILY MEMBER"/>
    <property type="match status" value="1"/>
</dbReference>
<dbReference type="EMBL" id="GL449438">
    <property type="protein sequence ID" value="EFN82683.1"/>
    <property type="molecule type" value="Genomic_DNA"/>
</dbReference>
<accession>E2BNN5</accession>
<sequence>QLTVARLAAIDAIMTLCYIHDEIDRSDIVLQEQIADTIVIFLPGIIGGLQEIIIEGEIQNHKVTVMAIRAWGRIISLIMHDKEEIILSVEELMKTNNNYNTYLLGTSSHVRIFDENLKQDTRNQNWFETAAIKLGSSIQLLEKVRSHSHYKIRLELVESISLIFKNCFRNMKSNIMALIDHLISLSEDEHIDVSTKANDTLNTIKNENFMKNHNVRLINLLEEKFYSLLTRLPTIVRWSSDDEQLASLNQFAGYLKLLGEQNLPHVLSSQAHIRKLLLALVYIMEIDCNAISVLQTINVKDLDDPAYFYGSDSWKQFKFIKNNSCKEKVVDICKLLGQFGDFNVLADAILEFMSDAPSYRKELSLLLNWILVSVKNSSALHLYKEIVNFYTSEEMWYLPIEVTEVTSLTQAQSNIVHCCLLMEGLDCIANNLQREYDTYLLKTLYLIMERAGSGNSLISYIGIRTLEIIAKSQQHKTIGDLLRANVDYFSFHIIIKLRQMELDTGVLDVVEVVMKYSDLDFLPYLQGIVEDTLRQLSNPFQQKNIYCFLRIFYAFIVCIKMILKCEDVKVTKKDTQITNNCSETIIQSLLEYYNAKNIDKKLENNIEEETELDADLSKIDPSNKSNEDHTDIKEDKQEDKKLPTHIKIIIKIMKSCLNFLPLNDVQISLMAMQTLQTGLIMLVEWEDELLPIVHQLWHPLTDRFNDKNVIVINRAWQLLHVLASISNDFIRNRTLRDVLPSVSKFLIESSKESINKRSKNIYKFTQTYKLQYELLYTLGVVTRLLGLREQELWRILSDTQFYLSARQNPTLQVMLNEYMLYAHKCTNN</sequence>
<dbReference type="PANTHER" id="PTHR18460:SF3">
    <property type="entry name" value="TELO2-INTERACTING PROTEIN 1 HOMOLOG"/>
    <property type="match status" value="1"/>
</dbReference>
<feature type="domain" description="TTI1 N-terminal TPR" evidence="2">
    <location>
        <begin position="5"/>
        <end position="189"/>
    </location>
</feature>
<evidence type="ECO:0000313" key="5">
    <source>
        <dbReference type="Proteomes" id="UP000008237"/>
    </source>
</evidence>
<dbReference type="Pfam" id="PF24181">
    <property type="entry name" value="TPR_TTI1_C"/>
    <property type="match status" value="1"/>
</dbReference>
<gene>
    <name evidence="4" type="ORF">EAI_02036</name>
</gene>
<evidence type="ECO:0000256" key="1">
    <source>
        <dbReference type="SAM" id="MobiDB-lite"/>
    </source>
</evidence>
<dbReference type="OrthoDB" id="49511at2759"/>
<evidence type="ECO:0000259" key="2">
    <source>
        <dbReference type="Pfam" id="PF24173"/>
    </source>
</evidence>
<dbReference type="InterPro" id="IPR052587">
    <property type="entry name" value="TELO2-interacting_protein_1"/>
</dbReference>
<dbReference type="STRING" id="610380.E2BNN5"/>
<dbReference type="Proteomes" id="UP000008237">
    <property type="component" value="Unassembled WGS sequence"/>
</dbReference>
<feature type="compositionally biased region" description="Basic and acidic residues" evidence="1">
    <location>
        <begin position="625"/>
        <end position="638"/>
    </location>
</feature>
<protein>
    <submittedName>
        <fullName evidence="4">Uncharacterized protein KIAA0406</fullName>
    </submittedName>
</protein>
<keyword evidence="5" id="KW-1185">Reference proteome</keyword>
<feature type="non-terminal residue" evidence="4">
    <location>
        <position position="1"/>
    </location>
</feature>
<name>E2BNN5_HARSA</name>
<organism evidence="5">
    <name type="scientific">Harpegnathos saltator</name>
    <name type="common">Jerdon's jumping ant</name>
    <dbReference type="NCBI Taxonomy" id="610380"/>
    <lineage>
        <taxon>Eukaryota</taxon>
        <taxon>Metazoa</taxon>
        <taxon>Ecdysozoa</taxon>
        <taxon>Arthropoda</taxon>
        <taxon>Hexapoda</taxon>
        <taxon>Insecta</taxon>
        <taxon>Pterygota</taxon>
        <taxon>Neoptera</taxon>
        <taxon>Endopterygota</taxon>
        <taxon>Hymenoptera</taxon>
        <taxon>Apocrita</taxon>
        <taxon>Aculeata</taxon>
        <taxon>Formicoidea</taxon>
        <taxon>Formicidae</taxon>
        <taxon>Ponerinae</taxon>
        <taxon>Ponerini</taxon>
        <taxon>Harpegnathos</taxon>
    </lineage>
</organism>
<evidence type="ECO:0000313" key="4">
    <source>
        <dbReference type="EMBL" id="EFN82683.1"/>
    </source>
</evidence>